<feature type="compositionally biased region" description="Basic and acidic residues" evidence="2">
    <location>
        <begin position="397"/>
        <end position="408"/>
    </location>
</feature>
<feature type="region of interest" description="Disordered" evidence="2">
    <location>
        <begin position="382"/>
        <end position="445"/>
    </location>
</feature>
<dbReference type="eggNOG" id="ENOG502RU0E">
    <property type="taxonomic scope" value="Eukaryota"/>
</dbReference>
<reference evidence="4" key="1">
    <citation type="journal article" date="2011" name="Nat. Biotechnol.">
        <title>The genomic sequence of the Chinese hamster ovary (CHO)-K1 cell line.</title>
        <authorList>
            <person name="Xu X."/>
            <person name="Nagarajan H."/>
            <person name="Lewis N.E."/>
            <person name="Pan S."/>
            <person name="Cai Z."/>
            <person name="Liu X."/>
            <person name="Chen W."/>
            <person name="Xie M."/>
            <person name="Wang W."/>
            <person name="Hammond S."/>
            <person name="Andersen M.R."/>
            <person name="Neff N."/>
            <person name="Passarelli B."/>
            <person name="Koh W."/>
            <person name="Fan H.C."/>
            <person name="Wang J."/>
            <person name="Gui Y."/>
            <person name="Lee K.H."/>
            <person name="Betenbaugh M.J."/>
            <person name="Quake S.R."/>
            <person name="Famili I."/>
            <person name="Palsson B.O."/>
            <person name="Wang J."/>
        </authorList>
    </citation>
    <scope>NUCLEOTIDE SEQUENCE [LARGE SCALE GENOMIC DNA]</scope>
    <source>
        <strain evidence="4">CHO K1 cell line</strain>
    </source>
</reference>
<name>G3HP23_CRIGR</name>
<dbReference type="InParanoid" id="G3HP23"/>
<evidence type="ECO:0000313" key="4">
    <source>
        <dbReference type="Proteomes" id="UP000001075"/>
    </source>
</evidence>
<dbReference type="EMBL" id="JH000564">
    <property type="protein sequence ID" value="EGV99797.1"/>
    <property type="molecule type" value="Genomic_DNA"/>
</dbReference>
<accession>G3HP23</accession>
<feature type="compositionally biased region" description="Polar residues" evidence="2">
    <location>
        <begin position="386"/>
        <end position="396"/>
    </location>
</feature>
<dbReference type="PANTHER" id="PTHR21859:SF60">
    <property type="entry name" value="GENE, 30302-RELATED"/>
    <property type="match status" value="1"/>
</dbReference>
<dbReference type="GlyGen" id="G3HP23">
    <property type="glycosylation" value="1 site"/>
</dbReference>
<feature type="region of interest" description="Disordered" evidence="2">
    <location>
        <begin position="38"/>
        <end position="70"/>
    </location>
</feature>
<gene>
    <name evidence="3" type="ORF">I79_012526</name>
</gene>
<sequence length="583" mass="64990">MQRATPPAASHGPSKAHPDAWQTYLSTPDNAYCLQARTQQSQTIQETGRGSLQPRASPRIGRPEPRKMVDPEVRTPYSEQTNRIVVVKKETPCPWKVTPGYSKIPNGQIINIHLKDIESVEAKRNPGHFQTSSQHSRGPALKPKVLSEVDFKSNKQPQSCPAGLLPDRQSTVCPITVCLPSQNSLPHFQDRSKHPKTSQGLGDVFMRRGHSQETRELRVPKDKIPASSHKIFSPSEERKDFMRSRAKRWGENLERMELSQAWGLNSSTQLKDIGITERQSSLDVPGNEQTPIETFLKKIIRNILQYLNLNTKDKEQGGSLKNERPLPSTLQTQEAVNKEKLIYNIATEAHSLVNAVAQILVNRLGLDVGDISEAQWCKVEPLPSQMGGSRHSSQGLHDTKKSRPERRMSSGPHTSPKGHNHRFTCRGTGDKQQLGVGAQRSCGQHRNRVKREMGFDQLPTCKRNNHPFLCGRAGNKQQSGTATKTACDPDQTKVESGMSYCPHSSPKKHRHQFLYREIGNKQQAGIVHKACDAHQSTKKGMGCGHLNSLKKHNHPAMYRGTEDKQQSGITALGACDYKSALPV</sequence>
<evidence type="ECO:0000256" key="1">
    <source>
        <dbReference type="ARBA" id="ARBA00035009"/>
    </source>
</evidence>
<organism evidence="3 4">
    <name type="scientific">Cricetulus griseus</name>
    <name type="common">Chinese hamster</name>
    <name type="synonym">Cricetulus barabensis griseus</name>
    <dbReference type="NCBI Taxonomy" id="10029"/>
    <lineage>
        <taxon>Eukaryota</taxon>
        <taxon>Metazoa</taxon>
        <taxon>Chordata</taxon>
        <taxon>Craniata</taxon>
        <taxon>Vertebrata</taxon>
        <taxon>Euteleostomi</taxon>
        <taxon>Mammalia</taxon>
        <taxon>Eutheria</taxon>
        <taxon>Euarchontoglires</taxon>
        <taxon>Glires</taxon>
        <taxon>Rodentia</taxon>
        <taxon>Myomorpha</taxon>
        <taxon>Muroidea</taxon>
        <taxon>Cricetidae</taxon>
        <taxon>Cricetinae</taxon>
        <taxon>Cricetulus</taxon>
    </lineage>
</organism>
<dbReference type="Proteomes" id="UP000001075">
    <property type="component" value="Unassembled WGS sequence"/>
</dbReference>
<dbReference type="AlphaFoldDB" id="G3HP23"/>
<comment type="similarity">
    <text evidence="1">Belongs to the SPATA31 family.</text>
</comment>
<protein>
    <submittedName>
        <fullName evidence="3">FAM75-like protein C9orf79</fullName>
    </submittedName>
</protein>
<evidence type="ECO:0000313" key="3">
    <source>
        <dbReference type="EMBL" id="EGV99797.1"/>
    </source>
</evidence>
<feature type="compositionally biased region" description="Polar residues" evidence="2">
    <location>
        <begin position="38"/>
        <end position="50"/>
    </location>
</feature>
<dbReference type="PaxDb" id="10029-XP_007617415.1"/>
<feature type="region of interest" description="Disordered" evidence="2">
    <location>
        <begin position="1"/>
        <end position="22"/>
    </location>
</feature>
<evidence type="ECO:0000256" key="2">
    <source>
        <dbReference type="SAM" id="MobiDB-lite"/>
    </source>
</evidence>
<feature type="compositionally biased region" description="Basic and acidic residues" evidence="2">
    <location>
        <begin position="61"/>
        <end position="70"/>
    </location>
</feature>
<dbReference type="PANTHER" id="PTHR21859">
    <property type="entry name" value="ACROSOME-SPECIFIC PROTEIN"/>
    <property type="match status" value="1"/>
</dbReference>
<proteinExistence type="inferred from homology"/>